<protein>
    <submittedName>
        <fullName evidence="1">Glycosyltransferase family 4 protein</fullName>
    </submittedName>
</protein>
<name>A0ACC6C553_9BURK</name>
<comment type="caution">
    <text evidence="1">The sequence shown here is derived from an EMBL/GenBank/DDBJ whole genome shotgun (WGS) entry which is preliminary data.</text>
</comment>
<dbReference type="Proteomes" id="UP001076464">
    <property type="component" value="Unassembled WGS sequence"/>
</dbReference>
<accession>A0ACC6C553</accession>
<keyword evidence="2" id="KW-1185">Reference proteome</keyword>
<gene>
    <name evidence="1" type="ORF">NYO99_00935</name>
</gene>
<evidence type="ECO:0000313" key="2">
    <source>
        <dbReference type="Proteomes" id="UP001076464"/>
    </source>
</evidence>
<dbReference type="EMBL" id="JAPPUY010000001">
    <property type="protein sequence ID" value="MCY4743531.1"/>
    <property type="molecule type" value="Genomic_DNA"/>
</dbReference>
<evidence type="ECO:0000313" key="1">
    <source>
        <dbReference type="EMBL" id="MCY4743531.1"/>
    </source>
</evidence>
<sequence>MSAFAFAPNQGSEPGVGWRWAVELAKQHQVVVVTDVTRQHLVEAAGVELPPNLQVVYFRPKWLANVPLNSRTAQLLYTLWQFGLLGFAKRLHAHHHFDLAMHVTYSVFRHPSFLGYLGIPFIFGPVGGGEDAPWRLKRSIKGREKLKEMLRTMINAVASIDPMLWVAYAKATLILVSTQDTKTALPFPFRQRAIVYPNLGMDAPLSNEVRRRETNEPLRVLFVGRLLGWKGAHLAIRAFARAREEGLDVEFTLVGRGPFGATLHLLANQLGVEKQVHWIEDVPHKDMSTLMQQHHCFLFPSLHDSGGTVVLEAQANGLPVVCLDLGGPAALVTSASALVIKTDELTETEVVEALRDALVTLCNDEPRRRAMGMSAVLHIKQNMSWESRVAGALGFLKESAYVR</sequence>
<reference evidence="1" key="1">
    <citation type="submission" date="2022-08" db="EMBL/GenBank/DDBJ databases">
        <title>Genome sequencing of Pelomonas sp. UHG3.</title>
        <authorList>
            <person name="So Y."/>
        </authorList>
    </citation>
    <scope>NUCLEOTIDE SEQUENCE</scope>
    <source>
        <strain evidence="1">UHG3</strain>
    </source>
</reference>
<organism evidence="1 2">
    <name type="scientific">Roseateles hydrophilus</name>
    <dbReference type="NCBI Taxonomy" id="2975054"/>
    <lineage>
        <taxon>Bacteria</taxon>
        <taxon>Pseudomonadati</taxon>
        <taxon>Pseudomonadota</taxon>
        <taxon>Betaproteobacteria</taxon>
        <taxon>Burkholderiales</taxon>
        <taxon>Sphaerotilaceae</taxon>
        <taxon>Roseateles</taxon>
    </lineage>
</organism>
<proteinExistence type="predicted"/>